<dbReference type="RefSeq" id="WP_109235347.1">
    <property type="nucleotide sequence ID" value="NZ_BMXZ01000001.1"/>
</dbReference>
<comment type="caution">
    <text evidence="4">The sequence shown here is derived from an EMBL/GenBank/DDBJ whole genome shotgun (WGS) entry which is preliminary data.</text>
</comment>
<feature type="DNA-binding region" description="H-T-H motif" evidence="2">
    <location>
        <begin position="31"/>
        <end position="50"/>
    </location>
</feature>
<keyword evidence="1 2" id="KW-0238">DNA-binding</keyword>
<evidence type="ECO:0000313" key="4">
    <source>
        <dbReference type="EMBL" id="PWD84143.1"/>
    </source>
</evidence>
<keyword evidence="5" id="KW-1185">Reference proteome</keyword>
<protein>
    <submittedName>
        <fullName evidence="4">TetR family transcriptional regulator</fullName>
    </submittedName>
</protein>
<dbReference type="SUPFAM" id="SSF46689">
    <property type="entry name" value="Homeodomain-like"/>
    <property type="match status" value="1"/>
</dbReference>
<evidence type="ECO:0000259" key="3">
    <source>
        <dbReference type="PROSITE" id="PS50977"/>
    </source>
</evidence>
<name>A0A2U2ALP5_9GAMM</name>
<proteinExistence type="predicted"/>
<dbReference type="PROSITE" id="PS50977">
    <property type="entry name" value="HTH_TETR_2"/>
    <property type="match status" value="1"/>
</dbReference>
<dbReference type="InterPro" id="IPR050624">
    <property type="entry name" value="HTH-type_Tx_Regulator"/>
</dbReference>
<dbReference type="Gene3D" id="1.10.357.10">
    <property type="entry name" value="Tetracycline Repressor, domain 2"/>
    <property type="match status" value="1"/>
</dbReference>
<accession>A0A2U2ALP5</accession>
<organism evidence="4 5">
    <name type="scientific">Ignatzschineria indica</name>
    <dbReference type="NCBI Taxonomy" id="472583"/>
    <lineage>
        <taxon>Bacteria</taxon>
        <taxon>Pseudomonadati</taxon>
        <taxon>Pseudomonadota</taxon>
        <taxon>Gammaproteobacteria</taxon>
        <taxon>Cardiobacteriales</taxon>
        <taxon>Ignatzschineriaceae</taxon>
        <taxon>Ignatzschineria</taxon>
    </lineage>
</organism>
<dbReference type="EMBL" id="QEWR01000002">
    <property type="protein sequence ID" value="PWD84143.1"/>
    <property type="molecule type" value="Genomic_DNA"/>
</dbReference>
<dbReference type="PANTHER" id="PTHR43479">
    <property type="entry name" value="ACREF/ENVCD OPERON REPRESSOR-RELATED"/>
    <property type="match status" value="1"/>
</dbReference>
<dbReference type="Proteomes" id="UP000244948">
    <property type="component" value="Unassembled WGS sequence"/>
</dbReference>
<evidence type="ECO:0000313" key="5">
    <source>
        <dbReference type="Proteomes" id="UP000244948"/>
    </source>
</evidence>
<evidence type="ECO:0000256" key="1">
    <source>
        <dbReference type="ARBA" id="ARBA00023125"/>
    </source>
</evidence>
<dbReference type="Pfam" id="PF00440">
    <property type="entry name" value="TetR_N"/>
    <property type="match status" value="1"/>
</dbReference>
<evidence type="ECO:0000256" key="2">
    <source>
        <dbReference type="PROSITE-ProRule" id="PRU00335"/>
    </source>
</evidence>
<dbReference type="InterPro" id="IPR001647">
    <property type="entry name" value="HTH_TetR"/>
</dbReference>
<dbReference type="AlphaFoldDB" id="A0A2U2ALP5"/>
<dbReference type="InterPro" id="IPR009057">
    <property type="entry name" value="Homeodomain-like_sf"/>
</dbReference>
<dbReference type="GO" id="GO:0003677">
    <property type="term" value="F:DNA binding"/>
    <property type="evidence" value="ECO:0007669"/>
    <property type="project" value="UniProtKB-UniRule"/>
</dbReference>
<dbReference type="PRINTS" id="PR00455">
    <property type="entry name" value="HTHTETR"/>
</dbReference>
<gene>
    <name evidence="4" type="ORF">DC082_00925</name>
</gene>
<dbReference type="PANTHER" id="PTHR43479:SF11">
    <property type="entry name" value="ACREF_ENVCD OPERON REPRESSOR-RELATED"/>
    <property type="match status" value="1"/>
</dbReference>
<feature type="domain" description="HTH tetR-type" evidence="3">
    <location>
        <begin position="8"/>
        <end position="68"/>
    </location>
</feature>
<sequence length="190" mass="21976">MTRKVSTPLSRNDWIKAGQQMLIKSGIDSVRVETLAQNIGITRGSFYHHFKGRNELLQEILLDWKSRATDQVIRRLKNTHYPPKQQLAIIFNLPTRGDSAKGAADFELAIRAWARRDKMARKMMEEVDQFRLNYIEELIESLGYSEKEAAQRAFLLYSYLVTISLSDPNDWRPGLFESDDEIFSLLLPAL</sequence>
<reference evidence="4 5" key="1">
    <citation type="journal article" date="2018" name="Genome Announc.">
        <title>Ignatzschineria cameli sp. nov., isolated from necrotic foot tissue of dromedaries (Camelus dromedarius) and associated maggots (Wohlfahrtia species) in Dubai.</title>
        <authorList>
            <person name="Tsang C.C."/>
            <person name="Tang J.Y."/>
            <person name="Fong J.Y."/>
            <person name="Kinne J."/>
            <person name="Lee H.H."/>
            <person name="Joseph M."/>
            <person name="Jose S."/>
            <person name="Schuster R.K."/>
            <person name="Tang Y."/>
            <person name="Sivakumar S."/>
            <person name="Chen J.H."/>
            <person name="Teng J.L."/>
            <person name="Lau S.K."/>
            <person name="Wernery U."/>
            <person name="Woo P.C."/>
        </authorList>
    </citation>
    <scope>NUCLEOTIDE SEQUENCE [LARGE SCALE GENOMIC DNA]</scope>
    <source>
        <strain evidence="4 5">KCTC 22643</strain>
    </source>
</reference>